<keyword evidence="2" id="KW-1185">Reference proteome</keyword>
<gene>
    <name evidence="1" type="ORF">MCOR_38265</name>
</gene>
<accession>A0A6J8DBK4</accession>
<organism evidence="1 2">
    <name type="scientific">Mytilus coruscus</name>
    <name type="common">Sea mussel</name>
    <dbReference type="NCBI Taxonomy" id="42192"/>
    <lineage>
        <taxon>Eukaryota</taxon>
        <taxon>Metazoa</taxon>
        <taxon>Spiralia</taxon>
        <taxon>Lophotrochozoa</taxon>
        <taxon>Mollusca</taxon>
        <taxon>Bivalvia</taxon>
        <taxon>Autobranchia</taxon>
        <taxon>Pteriomorphia</taxon>
        <taxon>Mytilida</taxon>
        <taxon>Mytiloidea</taxon>
        <taxon>Mytilidae</taxon>
        <taxon>Mytilinae</taxon>
        <taxon>Mytilus</taxon>
    </lineage>
</organism>
<dbReference type="InterPro" id="IPR052055">
    <property type="entry name" value="Hepadnavirus_pol/RT"/>
</dbReference>
<dbReference type="OrthoDB" id="6782814at2759"/>
<dbReference type="PANTHER" id="PTHR33050">
    <property type="entry name" value="REVERSE TRANSCRIPTASE DOMAIN-CONTAINING PROTEIN"/>
    <property type="match status" value="1"/>
</dbReference>
<evidence type="ECO:0000313" key="2">
    <source>
        <dbReference type="Proteomes" id="UP000507470"/>
    </source>
</evidence>
<dbReference type="CDD" id="cd09275">
    <property type="entry name" value="RNase_HI_RT_DIRS1"/>
    <property type="match status" value="1"/>
</dbReference>
<dbReference type="PANTHER" id="PTHR33050:SF7">
    <property type="entry name" value="RIBONUCLEASE H"/>
    <property type="match status" value="1"/>
</dbReference>
<protein>
    <recommendedName>
        <fullName evidence="3">Reverse transcriptase RNase H-like domain-containing protein</fullName>
    </recommendedName>
</protein>
<reference evidence="1 2" key="1">
    <citation type="submission" date="2020-06" db="EMBL/GenBank/DDBJ databases">
        <authorList>
            <person name="Li R."/>
            <person name="Bekaert M."/>
        </authorList>
    </citation>
    <scope>NUCLEOTIDE SEQUENCE [LARGE SCALE GENOMIC DNA]</scope>
    <source>
        <strain evidence="2">wild</strain>
    </source>
</reference>
<dbReference type="AlphaFoldDB" id="A0A6J8DBK4"/>
<proteinExistence type="predicted"/>
<evidence type="ECO:0000313" key="1">
    <source>
        <dbReference type="EMBL" id="CAC5404484.1"/>
    </source>
</evidence>
<name>A0A6J8DBK4_MYTCO</name>
<dbReference type="EMBL" id="CACVKT020006964">
    <property type="protein sequence ID" value="CAC5404484.1"/>
    <property type="molecule type" value="Genomic_DNA"/>
</dbReference>
<dbReference type="Proteomes" id="UP000507470">
    <property type="component" value="Unassembled WGS sequence"/>
</dbReference>
<evidence type="ECO:0008006" key="3">
    <source>
        <dbReference type="Google" id="ProtNLM"/>
    </source>
</evidence>
<sequence>MGKNNRRQMDFKNSKRRSQIGISDRTSLDRYEADTSQCTESSYYFIRGEWTETQQSLHINFLELEAVHRTVQHFLPQLQEQNVLIKSDNTTVVQYVNKQGGTRSIDLCYKTWDLWQMAIKNKIVLKAAHIAGRKNILAGQLSRNKIFATEWKLNDQVFQTFFFNMRDSNDRLVCIGRQSQSSSVWIPHYKALAVDALTISWDNMCAYAFPICLIPNVLIHMSQYKCRIILIVPLWPRRHWYTQLLQKSIAKPIHIPILKNLLHQPKAQTYHPNPEVFKLTAWLLSTEISEIKAFHETLESHSDHPGDQRTEKVRKDEGKLFLSLVKPFKPVSSQTIARWIVNTIKIAYGEDDFKVNSHSTI</sequence>